<comment type="caution">
    <text evidence="1">The sequence shown here is derived from an EMBL/GenBank/DDBJ whole genome shotgun (WGS) entry which is preliminary data.</text>
</comment>
<organism evidence="1 2">
    <name type="scientific">Stephania yunnanensis</name>
    <dbReference type="NCBI Taxonomy" id="152371"/>
    <lineage>
        <taxon>Eukaryota</taxon>
        <taxon>Viridiplantae</taxon>
        <taxon>Streptophyta</taxon>
        <taxon>Embryophyta</taxon>
        <taxon>Tracheophyta</taxon>
        <taxon>Spermatophyta</taxon>
        <taxon>Magnoliopsida</taxon>
        <taxon>Ranunculales</taxon>
        <taxon>Menispermaceae</taxon>
        <taxon>Menispermoideae</taxon>
        <taxon>Cissampelideae</taxon>
        <taxon>Stephania</taxon>
    </lineage>
</organism>
<name>A0AAP0EGP1_9MAGN</name>
<gene>
    <name evidence="1" type="ORF">Syun_028056</name>
</gene>
<evidence type="ECO:0000313" key="1">
    <source>
        <dbReference type="EMBL" id="KAK9093145.1"/>
    </source>
</evidence>
<dbReference type="Proteomes" id="UP001420932">
    <property type="component" value="Unassembled WGS sequence"/>
</dbReference>
<evidence type="ECO:0000313" key="2">
    <source>
        <dbReference type="Proteomes" id="UP001420932"/>
    </source>
</evidence>
<dbReference type="AlphaFoldDB" id="A0AAP0EGP1"/>
<accession>A0AAP0EGP1</accession>
<reference evidence="1 2" key="1">
    <citation type="submission" date="2024-01" db="EMBL/GenBank/DDBJ databases">
        <title>Genome assemblies of Stephania.</title>
        <authorList>
            <person name="Yang L."/>
        </authorList>
    </citation>
    <scope>NUCLEOTIDE SEQUENCE [LARGE SCALE GENOMIC DNA]</scope>
    <source>
        <strain evidence="1">YNDBR</strain>
        <tissue evidence="1">Leaf</tissue>
    </source>
</reference>
<dbReference type="EMBL" id="JBBNAF010000012">
    <property type="protein sequence ID" value="KAK9093145.1"/>
    <property type="molecule type" value="Genomic_DNA"/>
</dbReference>
<sequence length="109" mass="12474">MSRIHEVLYARGVLNEDAKLTSPIGFQVSEIPLEALARRATEKLRRGEKAAAWVKRGGEGSDREALINLVCTHTQERERERERERGWGKKKWSKEKVMMSGAWGIEIRG</sequence>
<proteinExistence type="predicted"/>
<protein>
    <submittedName>
        <fullName evidence="1">Uncharacterized protein</fullName>
    </submittedName>
</protein>
<keyword evidence="2" id="KW-1185">Reference proteome</keyword>